<dbReference type="GO" id="GO:0009061">
    <property type="term" value="P:anaerobic respiration"/>
    <property type="evidence" value="ECO:0007669"/>
    <property type="project" value="InterPro"/>
</dbReference>
<keyword evidence="7" id="KW-0677">Repeat</keyword>
<gene>
    <name evidence="13" type="ORF">F7Q92_12210</name>
</gene>
<dbReference type="GO" id="GO:0046872">
    <property type="term" value="F:metal ion binding"/>
    <property type="evidence" value="ECO:0007669"/>
    <property type="project" value="UniProtKB-KW"/>
</dbReference>
<dbReference type="NCBIfam" id="TIGR03478">
    <property type="entry name" value="DMSO_red_II_bet"/>
    <property type="match status" value="1"/>
</dbReference>
<evidence type="ECO:0000256" key="3">
    <source>
        <dbReference type="ARBA" id="ARBA00004196"/>
    </source>
</evidence>
<proteinExistence type="predicted"/>
<dbReference type="GO" id="GO:0051538">
    <property type="term" value="F:3 iron, 4 sulfur cluster binding"/>
    <property type="evidence" value="ECO:0007669"/>
    <property type="project" value="UniProtKB-KW"/>
</dbReference>
<evidence type="ECO:0000313" key="13">
    <source>
        <dbReference type="EMBL" id="KAB0581254.1"/>
    </source>
</evidence>
<dbReference type="CDD" id="cd10555">
    <property type="entry name" value="EBDH_beta"/>
    <property type="match status" value="1"/>
</dbReference>
<dbReference type="InterPro" id="IPR017839">
    <property type="entry name" value="DMSO_Rdtase_II_Fe-S_su"/>
</dbReference>
<sequence>MMSQRQVAYVFDLNKCIGCHTCTMACKQLWTNRDGREYMYWNNVETRPGKGYPKNWEGKGGGFDQEGKLKTNGIIPIMADYGGRIGDFNLNEVLLEGKADQVVPHEKATWGPNWDEDEGKGEFPNNHSFYLPRICNHCSNPACLAACPTKAIYKRPEDGIVVVDQTRCRGYRYCVKACPYGKMYFNLQKGKSEKCIGCYPRVEKGEAPACVKQCSGRIRFWGYRDDKNGPIYKLVEQWKVALPLHAEYGTEPNVFYVPPMNTTPPPFEEDGRLGDKPRIPIEDLEALFGPGVKQALATLGGEMAKRRKAQASELTDILIGFTNKDRYGV</sequence>
<dbReference type="GO" id="GO:0016020">
    <property type="term" value="C:membrane"/>
    <property type="evidence" value="ECO:0007669"/>
    <property type="project" value="TreeGrafter"/>
</dbReference>
<comment type="caution">
    <text evidence="13">The sequence shown here is derived from an EMBL/GenBank/DDBJ whole genome shotgun (WGS) entry which is preliminary data.</text>
</comment>
<evidence type="ECO:0000313" key="14">
    <source>
        <dbReference type="Proteomes" id="UP000430120"/>
    </source>
</evidence>
<feature type="domain" description="4Fe-4S ferredoxin-type" evidence="12">
    <location>
        <begin position="126"/>
        <end position="157"/>
    </location>
</feature>
<keyword evidence="6" id="KW-0479">Metal-binding</keyword>
<keyword evidence="9" id="KW-0408">Iron</keyword>
<dbReference type="Pfam" id="PF13247">
    <property type="entry name" value="Fer4_11"/>
    <property type="match status" value="1"/>
</dbReference>
<dbReference type="GO" id="GO:0042597">
    <property type="term" value="C:periplasmic space"/>
    <property type="evidence" value="ECO:0007669"/>
    <property type="project" value="InterPro"/>
</dbReference>
<dbReference type="InterPro" id="IPR017896">
    <property type="entry name" value="4Fe4S_Fe-S-bd"/>
</dbReference>
<dbReference type="GO" id="GO:0009055">
    <property type="term" value="F:electron transfer activity"/>
    <property type="evidence" value="ECO:0007669"/>
    <property type="project" value="TreeGrafter"/>
</dbReference>
<evidence type="ECO:0000259" key="12">
    <source>
        <dbReference type="PROSITE" id="PS51379"/>
    </source>
</evidence>
<keyword evidence="14" id="KW-1185">Reference proteome</keyword>
<dbReference type="GO" id="GO:0051539">
    <property type="term" value="F:4 iron, 4 sulfur cluster binding"/>
    <property type="evidence" value="ECO:0007669"/>
    <property type="project" value="UniProtKB-KW"/>
</dbReference>
<evidence type="ECO:0000256" key="6">
    <source>
        <dbReference type="ARBA" id="ARBA00022723"/>
    </source>
</evidence>
<comment type="cofactor">
    <cofactor evidence="1">
        <name>[3Fe-4S] cluster</name>
        <dbReference type="ChEBI" id="CHEBI:21137"/>
    </cofactor>
</comment>
<dbReference type="PANTHER" id="PTHR43518">
    <property type="entry name" value="NITRATE REDUCTASE BETA SUBUNIT"/>
    <property type="match status" value="1"/>
</dbReference>
<keyword evidence="8" id="KW-0249">Electron transport</keyword>
<keyword evidence="5" id="KW-0004">4Fe-4S</keyword>
<evidence type="ECO:0000256" key="1">
    <source>
        <dbReference type="ARBA" id="ARBA00001927"/>
    </source>
</evidence>
<feature type="domain" description="4Fe-4S ferredoxin-type" evidence="12">
    <location>
        <begin position="7"/>
        <end position="36"/>
    </location>
</feature>
<evidence type="ECO:0000256" key="8">
    <source>
        <dbReference type="ARBA" id="ARBA00022982"/>
    </source>
</evidence>
<evidence type="ECO:0000256" key="9">
    <source>
        <dbReference type="ARBA" id="ARBA00023004"/>
    </source>
</evidence>
<evidence type="ECO:0000256" key="5">
    <source>
        <dbReference type="ARBA" id="ARBA00022485"/>
    </source>
</evidence>
<dbReference type="PANTHER" id="PTHR43518:SF1">
    <property type="entry name" value="RESPIRATORY NITRATE REDUCTASE 1 BETA CHAIN"/>
    <property type="match status" value="1"/>
</dbReference>
<reference evidence="13 14" key="1">
    <citation type="submission" date="2019-09" db="EMBL/GenBank/DDBJ databases">
        <title>Draft genome sequences of 48 bacterial type strains from the CCUG.</title>
        <authorList>
            <person name="Tunovic T."/>
            <person name="Pineiro-Iglesias B."/>
            <person name="Unosson C."/>
            <person name="Inganas E."/>
            <person name="Ohlen M."/>
            <person name="Cardew S."/>
            <person name="Jensie-Markopoulos S."/>
            <person name="Salva-Serra F."/>
            <person name="Jaen-Luchoro D."/>
            <person name="Karlsson R."/>
            <person name="Svensson-Stadler L."/>
            <person name="Chun J."/>
            <person name="Moore E."/>
        </authorList>
    </citation>
    <scope>NUCLEOTIDE SEQUENCE [LARGE SCALE GENOMIC DNA]</scope>
    <source>
        <strain evidence="13 14">CCUG 30977</strain>
    </source>
</reference>
<comment type="cofactor">
    <cofactor evidence="2">
        <name>[4Fe-4S] cluster</name>
        <dbReference type="ChEBI" id="CHEBI:49883"/>
    </cofactor>
</comment>
<evidence type="ECO:0000256" key="4">
    <source>
        <dbReference type="ARBA" id="ARBA00022448"/>
    </source>
</evidence>
<keyword evidence="10" id="KW-0411">Iron-sulfur</keyword>
<organism evidence="13 14">
    <name type="scientific">Ideonella dechloratans</name>
    <dbReference type="NCBI Taxonomy" id="36863"/>
    <lineage>
        <taxon>Bacteria</taxon>
        <taxon>Pseudomonadati</taxon>
        <taxon>Pseudomonadota</taxon>
        <taxon>Betaproteobacteria</taxon>
        <taxon>Burkholderiales</taxon>
        <taxon>Sphaerotilaceae</taxon>
        <taxon>Ideonella</taxon>
    </lineage>
</organism>
<dbReference type="OrthoDB" id="9779457at2"/>
<dbReference type="EMBL" id="VZPB01000026">
    <property type="protein sequence ID" value="KAB0581254.1"/>
    <property type="molecule type" value="Genomic_DNA"/>
</dbReference>
<evidence type="ECO:0000256" key="7">
    <source>
        <dbReference type="ARBA" id="ARBA00022737"/>
    </source>
</evidence>
<evidence type="ECO:0000256" key="2">
    <source>
        <dbReference type="ARBA" id="ARBA00001966"/>
    </source>
</evidence>
<dbReference type="Gene3D" id="3.30.70.20">
    <property type="match status" value="4"/>
</dbReference>
<feature type="domain" description="4Fe-4S ferredoxin-type" evidence="12">
    <location>
        <begin position="159"/>
        <end position="188"/>
    </location>
</feature>
<name>A0A643FC62_IDEDE</name>
<dbReference type="GO" id="GO:0030313">
    <property type="term" value="C:cell envelope"/>
    <property type="evidence" value="ECO:0007669"/>
    <property type="project" value="UniProtKB-SubCell"/>
</dbReference>
<keyword evidence="11" id="KW-0003">3Fe-4S</keyword>
<dbReference type="AlphaFoldDB" id="A0A643FC62"/>
<evidence type="ECO:0000256" key="10">
    <source>
        <dbReference type="ARBA" id="ARBA00023014"/>
    </source>
</evidence>
<evidence type="ECO:0000256" key="11">
    <source>
        <dbReference type="ARBA" id="ARBA00023291"/>
    </source>
</evidence>
<dbReference type="Proteomes" id="UP000430120">
    <property type="component" value="Unassembled WGS sequence"/>
</dbReference>
<accession>A0A643FC62</accession>
<keyword evidence="4" id="KW-0813">Transport</keyword>
<dbReference type="PROSITE" id="PS51379">
    <property type="entry name" value="4FE4S_FER_2"/>
    <property type="match status" value="3"/>
</dbReference>
<dbReference type="SUPFAM" id="SSF54862">
    <property type="entry name" value="4Fe-4S ferredoxins"/>
    <property type="match status" value="1"/>
</dbReference>
<protein>
    <submittedName>
        <fullName evidence="13">Respiratory nitrate reductase subunit beta</fullName>
    </submittedName>
</protein>
<comment type="subcellular location">
    <subcellularLocation>
        <location evidence="3">Cell envelope</location>
    </subcellularLocation>
</comment>